<dbReference type="AlphaFoldDB" id="A0A501PTV8"/>
<dbReference type="PANTHER" id="PTHR11365:SF23">
    <property type="entry name" value="HYPOTHETICAL 5-OXOPROLINASE (EUROFUNG)-RELATED"/>
    <property type="match status" value="1"/>
</dbReference>
<evidence type="ECO:0000259" key="1">
    <source>
        <dbReference type="Pfam" id="PF01968"/>
    </source>
</evidence>
<dbReference type="GO" id="GO:0005829">
    <property type="term" value="C:cytosol"/>
    <property type="evidence" value="ECO:0007669"/>
    <property type="project" value="TreeGrafter"/>
</dbReference>
<dbReference type="InterPro" id="IPR002821">
    <property type="entry name" value="Hydantoinase_A"/>
</dbReference>
<dbReference type="Pfam" id="PF05378">
    <property type="entry name" value="Hydant_A_N"/>
    <property type="match status" value="1"/>
</dbReference>
<reference evidence="5" key="1">
    <citation type="submission" date="2019-06" db="EMBL/GenBank/DDBJ databases">
        <title>The complete genome of Emcibacter congregatus ZYLT.</title>
        <authorList>
            <person name="Zhao Z."/>
        </authorList>
    </citation>
    <scope>NUCLEOTIDE SEQUENCE [LARGE SCALE GENOMIC DNA]</scope>
    <source>
        <strain evidence="5">MCCC 1A06723</strain>
    </source>
</reference>
<dbReference type="EMBL" id="VFIY01000004">
    <property type="protein sequence ID" value="TPD63226.1"/>
    <property type="molecule type" value="Genomic_DNA"/>
</dbReference>
<dbReference type="Pfam" id="PF19278">
    <property type="entry name" value="Hydant_A_C"/>
    <property type="match status" value="1"/>
</dbReference>
<gene>
    <name evidence="4" type="ORF">FIV46_03890</name>
</gene>
<dbReference type="SUPFAM" id="SSF53067">
    <property type="entry name" value="Actin-like ATPase domain"/>
    <property type="match status" value="1"/>
</dbReference>
<dbReference type="InterPro" id="IPR008040">
    <property type="entry name" value="Hydant_A_N"/>
</dbReference>
<dbReference type="Proteomes" id="UP000319148">
    <property type="component" value="Unassembled WGS sequence"/>
</dbReference>
<organism evidence="4 5">
    <name type="scientific">Emcibacter nanhaiensis</name>
    <dbReference type="NCBI Taxonomy" id="1505037"/>
    <lineage>
        <taxon>Bacteria</taxon>
        <taxon>Pseudomonadati</taxon>
        <taxon>Pseudomonadota</taxon>
        <taxon>Alphaproteobacteria</taxon>
        <taxon>Emcibacterales</taxon>
        <taxon>Emcibacteraceae</taxon>
        <taxon>Emcibacter</taxon>
    </lineage>
</organism>
<dbReference type="InterPro" id="IPR049517">
    <property type="entry name" value="ACX-like_C"/>
</dbReference>
<feature type="domain" description="Acetophenone carboxylase-like C-terminal" evidence="3">
    <location>
        <begin position="507"/>
        <end position="670"/>
    </location>
</feature>
<feature type="domain" description="Hydantoinase A/oxoprolinase" evidence="1">
    <location>
        <begin position="205"/>
        <end position="491"/>
    </location>
</feature>
<evidence type="ECO:0000259" key="3">
    <source>
        <dbReference type="Pfam" id="PF19278"/>
    </source>
</evidence>
<dbReference type="InterPro" id="IPR043129">
    <property type="entry name" value="ATPase_NBD"/>
</dbReference>
<keyword evidence="5" id="KW-1185">Reference proteome</keyword>
<accession>A0A501PTV8</accession>
<proteinExistence type="predicted"/>
<dbReference type="OrthoDB" id="9759608at2"/>
<feature type="domain" description="Hydantoinase/oxoprolinase N-terminal" evidence="2">
    <location>
        <begin position="4"/>
        <end position="184"/>
    </location>
</feature>
<dbReference type="PANTHER" id="PTHR11365">
    <property type="entry name" value="5-OXOPROLINASE RELATED"/>
    <property type="match status" value="1"/>
</dbReference>
<dbReference type="GO" id="GO:0006749">
    <property type="term" value="P:glutathione metabolic process"/>
    <property type="evidence" value="ECO:0007669"/>
    <property type="project" value="TreeGrafter"/>
</dbReference>
<dbReference type="InterPro" id="IPR045079">
    <property type="entry name" value="Oxoprolinase-like"/>
</dbReference>
<dbReference type="RefSeq" id="WP_139938560.1">
    <property type="nucleotide sequence ID" value="NZ_JBHSYP010000022.1"/>
</dbReference>
<sequence length="685" mass="72486">MPYRLGVDVGGTFTDLLLIEENTGETWRDKVPSTPHDPSEAVINGTKAICNIAGISPAEIGQFLHGTTVATNAVLEGKGAKTGLVVTKGYRQVLQVARSLVPGGLAAWITWPKPVPLAALECTVEIDERLDASGTVVDELNEAQARAALESLKAEGIEALTICLLNSYINGAHELKVAEIAREIFPDIPISLSHEILPEMQEYERALTTVANSLVRPVMAMYIANLRNKLRELGMQGRINLLRSDGGLIGSEKAELTPVNLLMSGPAGGVTGALWVAENSNVKNILTLDVGGTSTDVALIENGEPLLRRETSVGHLTVRASSLDVKTVGAGGGSIAHVPELTGALRVGPESAGAVPGPVAYGKGGTQPTVTDAHVVLGNLPESLLGGSFELDRPAARAAVKGIADALGVTIEEAAQGIIDIANENMYGALRLVSVQQGYDPRDFALMGFGGAGSLHSNAVGKLMGSYPVVVPVSPGVLCAVGDATTQMRYEHARSFNRTSTKTSDGEIATWLAEMQEVVMKDLEEEGVARADQVVKFEAGVRYMGQGFEVDIPIELADFQAGGGLDKLMQAFDEEHERLFTFNLDVEHEIVNLRAVSIGQGAKMPAQDIAQGDGDPSQAKLRDHKMWVEGKELPAVIYERSKLESGDKLQGPCVVVEMDSTAVILPDHVGTVDGCGNILINPVEA</sequence>
<comment type="caution">
    <text evidence="4">The sequence shown here is derived from an EMBL/GenBank/DDBJ whole genome shotgun (WGS) entry which is preliminary data.</text>
</comment>
<protein>
    <submittedName>
        <fullName evidence="4">Hydantoinase/oxoprolinase family protein</fullName>
    </submittedName>
</protein>
<dbReference type="Pfam" id="PF01968">
    <property type="entry name" value="Hydantoinase_A"/>
    <property type="match status" value="1"/>
</dbReference>
<evidence type="ECO:0000313" key="4">
    <source>
        <dbReference type="EMBL" id="TPD63226.1"/>
    </source>
</evidence>
<evidence type="ECO:0000313" key="5">
    <source>
        <dbReference type="Proteomes" id="UP000319148"/>
    </source>
</evidence>
<name>A0A501PTV8_9PROT</name>
<dbReference type="GO" id="GO:0017168">
    <property type="term" value="F:5-oxoprolinase (ATP-hydrolyzing) activity"/>
    <property type="evidence" value="ECO:0007669"/>
    <property type="project" value="TreeGrafter"/>
</dbReference>
<evidence type="ECO:0000259" key="2">
    <source>
        <dbReference type="Pfam" id="PF05378"/>
    </source>
</evidence>